<feature type="domain" description="MobA-like NTP transferase" evidence="1">
    <location>
        <begin position="69"/>
        <end position="169"/>
    </location>
</feature>
<dbReference type="PANTHER" id="PTHR22603">
    <property type="entry name" value="CHOLINE/ETHANOALAMINE KINASE"/>
    <property type="match status" value="1"/>
</dbReference>
<dbReference type="PANTHER" id="PTHR22603:SF66">
    <property type="entry name" value="ETHANOLAMINE KINASE"/>
    <property type="match status" value="1"/>
</dbReference>
<dbReference type="SUPFAM" id="SSF53448">
    <property type="entry name" value="Nucleotide-diphospho-sugar transferases"/>
    <property type="match status" value="1"/>
</dbReference>
<dbReference type="RefSeq" id="WP_206967166.1">
    <property type="nucleotide sequence ID" value="NZ_JAFLVX010000024.1"/>
</dbReference>
<dbReference type="Gene3D" id="3.30.200.20">
    <property type="entry name" value="Phosphorylase Kinase, domain 1"/>
    <property type="match status" value="1"/>
</dbReference>
<protein>
    <submittedName>
        <fullName evidence="2">NTP transferase domain-containing protein</fullName>
    </submittedName>
</protein>
<sequence length="588" mass="68677">MNVAEKLILQILFERGLITQREISDYSSFSLGKVNKIIRKLVEKELILNSNELTQKAKDIFENSKVENAIILAAGPGIRMIPINSEESKGLLEINGEKLIERQIMQLHEVGIKDITVVVGYKKESYEYLIDKYSIQLVVNRDYLIRNNLFSLSLVKNKISNTYIIPCDVWFDSNPFSKSEICSWYMISDEIDRESQVKENVKKELVHVKKNESGNKMIGLAYISKDISMEIKKRLLQFTQYEENDQLFWEEVLFENSKMIVPSKLVPKGTAVEINTYEDLRNLDSMSNNLKNKTLEIIATELGTSVNEIYDIELLKKGMTNRSFIFKNNKTKYIMRIPGEGTDKLINRIEEASIYSSIKSTNISDELVYINPETGFKLTKFIENARCCNPESYVDIKKCMDFLRGFHELNLVVDHVFDPFEKLEFYEKLWSGVPSGYSDYIKTKENVMRLKKTLEFLPKKITLSHIDSVPDNFLFYEKDGIENIKLIDWEYAAMCDPHIDIAMFCIYSMFEKQQVDETINLYFNGMQTNNEKIKVYCYISVCGLLWSNWCEYKRNLGVEFGEYSLRQYRFAKDYFNYVIDEIDLEVSN</sequence>
<dbReference type="Gene3D" id="3.90.550.10">
    <property type="entry name" value="Spore Coat Polysaccharide Biosynthesis Protein SpsA, Chain A"/>
    <property type="match status" value="1"/>
</dbReference>
<dbReference type="Pfam" id="PF12804">
    <property type="entry name" value="NTP_transf_3"/>
    <property type="match status" value="1"/>
</dbReference>
<dbReference type="SUPFAM" id="SSF46785">
    <property type="entry name" value="Winged helix' DNA-binding domain"/>
    <property type="match status" value="1"/>
</dbReference>
<evidence type="ECO:0000313" key="3">
    <source>
        <dbReference type="Proteomes" id="UP000664857"/>
    </source>
</evidence>
<evidence type="ECO:0000313" key="2">
    <source>
        <dbReference type="EMBL" id="MBO0477315.1"/>
    </source>
</evidence>
<dbReference type="InterPro" id="IPR011009">
    <property type="entry name" value="Kinase-like_dom_sf"/>
</dbReference>
<name>A0ABS3HUC9_9ENTE</name>
<dbReference type="CDD" id="cd05151">
    <property type="entry name" value="ChoK-like"/>
    <property type="match status" value="1"/>
</dbReference>
<organism evidence="2 3">
    <name type="scientific">Candidatus Vagococcus giribetii</name>
    <dbReference type="NCBI Taxonomy" id="2230876"/>
    <lineage>
        <taxon>Bacteria</taxon>
        <taxon>Bacillati</taxon>
        <taxon>Bacillota</taxon>
        <taxon>Bacilli</taxon>
        <taxon>Lactobacillales</taxon>
        <taxon>Enterococcaceae</taxon>
        <taxon>Vagococcus</taxon>
    </lineage>
</organism>
<dbReference type="Pfam" id="PF01633">
    <property type="entry name" value="Choline_kinase"/>
    <property type="match status" value="1"/>
</dbReference>
<dbReference type="InterPro" id="IPR036390">
    <property type="entry name" value="WH_DNA-bd_sf"/>
</dbReference>
<dbReference type="InterPro" id="IPR025877">
    <property type="entry name" value="MobA-like_NTP_Trfase"/>
</dbReference>
<dbReference type="InterPro" id="IPR029044">
    <property type="entry name" value="Nucleotide-diphossugar_trans"/>
</dbReference>
<proteinExistence type="predicted"/>
<gene>
    <name evidence="2" type="ORF">DOK76_09540</name>
</gene>
<evidence type="ECO:0000259" key="1">
    <source>
        <dbReference type="Pfam" id="PF12804"/>
    </source>
</evidence>
<dbReference type="Gene3D" id="3.90.1200.10">
    <property type="match status" value="1"/>
</dbReference>
<dbReference type="Proteomes" id="UP000664857">
    <property type="component" value="Unassembled WGS sequence"/>
</dbReference>
<dbReference type="Pfam" id="PF13412">
    <property type="entry name" value="HTH_24"/>
    <property type="match status" value="1"/>
</dbReference>
<dbReference type="GO" id="GO:0016740">
    <property type="term" value="F:transferase activity"/>
    <property type="evidence" value="ECO:0007669"/>
    <property type="project" value="UniProtKB-KW"/>
</dbReference>
<accession>A0ABS3HUC9</accession>
<keyword evidence="3" id="KW-1185">Reference proteome</keyword>
<dbReference type="SUPFAM" id="SSF56112">
    <property type="entry name" value="Protein kinase-like (PK-like)"/>
    <property type="match status" value="1"/>
</dbReference>
<dbReference type="EMBL" id="JAFLVX010000024">
    <property type="protein sequence ID" value="MBO0477315.1"/>
    <property type="molecule type" value="Genomic_DNA"/>
</dbReference>
<reference evidence="2 3" key="1">
    <citation type="submission" date="2021-03" db="EMBL/GenBank/DDBJ databases">
        <title>Enterococcal diversity collection.</title>
        <authorList>
            <person name="Gilmore M.S."/>
            <person name="Schwartzman J."/>
            <person name="Van Tyne D."/>
            <person name="Martin M."/>
            <person name="Earl A.M."/>
            <person name="Manson A.L."/>
            <person name="Straub T."/>
            <person name="Salamzade R."/>
            <person name="Saavedra J."/>
            <person name="Lebreton F."/>
            <person name="Prichula J."/>
            <person name="Schaufler K."/>
            <person name="Gaca A."/>
            <person name="Sgardioli B."/>
            <person name="Wagenaar J."/>
            <person name="Strong T."/>
        </authorList>
    </citation>
    <scope>NUCLEOTIDE SEQUENCE [LARGE SCALE GENOMIC DNA]</scope>
    <source>
        <strain evidence="2 3">DIV0080</strain>
    </source>
</reference>
<comment type="caution">
    <text evidence="2">The sequence shown here is derived from an EMBL/GenBank/DDBJ whole genome shotgun (WGS) entry which is preliminary data.</text>
</comment>
<keyword evidence="2" id="KW-0808">Transferase</keyword>